<dbReference type="InterPro" id="IPR013325">
    <property type="entry name" value="RNA_pol_sigma_r2"/>
</dbReference>
<evidence type="ECO:0000313" key="10">
    <source>
        <dbReference type="EMBL" id="RQN24564.1"/>
    </source>
</evidence>
<dbReference type="EMBL" id="JAENQP010000001">
    <property type="protein sequence ID" value="MBO3357402.1"/>
    <property type="molecule type" value="Genomic_DNA"/>
</dbReference>
<evidence type="ECO:0000259" key="7">
    <source>
        <dbReference type="Pfam" id="PF08281"/>
    </source>
</evidence>
<dbReference type="SUPFAM" id="SSF88659">
    <property type="entry name" value="Sigma3 and sigma4 domains of RNA polymerase sigma factors"/>
    <property type="match status" value="1"/>
</dbReference>
<protein>
    <submittedName>
        <fullName evidence="8">Putative RNA polymerase factor sigma-70</fullName>
    </submittedName>
    <submittedName>
        <fullName evidence="9">Sigma-70 family RNA polymerase sigma factor</fullName>
    </submittedName>
</protein>
<comment type="similarity">
    <text evidence="1">Belongs to the sigma-70 factor family. ECF subfamily.</text>
</comment>
<dbReference type="InterPro" id="IPR013324">
    <property type="entry name" value="RNA_pol_sigma_r3/r4-like"/>
</dbReference>
<evidence type="ECO:0000259" key="6">
    <source>
        <dbReference type="Pfam" id="PF04542"/>
    </source>
</evidence>
<dbReference type="NCBIfam" id="TIGR02937">
    <property type="entry name" value="sigma70-ECF"/>
    <property type="match status" value="1"/>
</dbReference>
<dbReference type="GO" id="GO:0016987">
    <property type="term" value="F:sigma factor activity"/>
    <property type="evidence" value="ECO:0007669"/>
    <property type="project" value="UniProtKB-KW"/>
</dbReference>
<reference evidence="8 11" key="1">
    <citation type="submission" date="2016-01" db="EMBL/GenBank/DDBJ databases">
        <authorList>
            <person name="Oliw E.H."/>
        </authorList>
    </citation>
    <scope>NUCLEOTIDE SEQUENCE [LARGE SCALE GENOMIC DNA]</scope>
    <source>
        <strain evidence="8 11">MJR7757A</strain>
    </source>
</reference>
<evidence type="ECO:0000256" key="2">
    <source>
        <dbReference type="ARBA" id="ARBA00023015"/>
    </source>
</evidence>
<dbReference type="RefSeq" id="WP_003475916.1">
    <property type="nucleotide sequence ID" value="NZ_AP026870.1"/>
</dbReference>
<dbReference type="AlphaFoldDB" id="A0A133N7X2"/>
<accession>A0A133N7X2</accession>
<dbReference type="Proteomes" id="UP000668068">
    <property type="component" value="Unassembled WGS sequence"/>
</dbReference>
<dbReference type="SUPFAM" id="SSF88946">
    <property type="entry name" value="Sigma2 domain of RNA polymerase sigma factors"/>
    <property type="match status" value="1"/>
</dbReference>
<keyword evidence="3" id="KW-0731">Sigma factor</keyword>
<dbReference type="GO" id="GO:0006352">
    <property type="term" value="P:DNA-templated transcription initiation"/>
    <property type="evidence" value="ECO:0007669"/>
    <property type="project" value="InterPro"/>
</dbReference>
<evidence type="ECO:0000256" key="5">
    <source>
        <dbReference type="ARBA" id="ARBA00023163"/>
    </source>
</evidence>
<dbReference type="GO" id="GO:0003677">
    <property type="term" value="F:DNA binding"/>
    <property type="evidence" value="ECO:0007669"/>
    <property type="project" value="UniProtKB-KW"/>
</dbReference>
<evidence type="ECO:0000313" key="9">
    <source>
        <dbReference type="EMBL" id="MBO3357402.1"/>
    </source>
</evidence>
<keyword evidence="5" id="KW-0804">Transcription</keyword>
<dbReference type="Pfam" id="PF08281">
    <property type="entry name" value="Sigma70_r4_2"/>
    <property type="match status" value="1"/>
</dbReference>
<dbReference type="Gene3D" id="1.10.10.10">
    <property type="entry name" value="Winged helix-like DNA-binding domain superfamily/Winged helix DNA-binding domain"/>
    <property type="match status" value="1"/>
</dbReference>
<dbReference type="InterPro" id="IPR007627">
    <property type="entry name" value="RNA_pol_sigma70_r2"/>
</dbReference>
<evidence type="ECO:0000256" key="1">
    <source>
        <dbReference type="ARBA" id="ARBA00010641"/>
    </source>
</evidence>
<dbReference type="Gene3D" id="1.10.1740.10">
    <property type="match status" value="1"/>
</dbReference>
<reference evidence="9" key="3">
    <citation type="submission" date="2020-12" db="EMBL/GenBank/DDBJ databases">
        <title>Comparative genomics of Clostridium perfringens reveals patterns of host-associated phylogenetic clades and virulence factors.</title>
        <authorList>
            <person name="Smith A.H."/>
            <person name="Geier R."/>
        </authorList>
    </citation>
    <scope>NUCLEOTIDE SEQUENCE</scope>
    <source>
        <strain evidence="9">CHD30677R</strain>
    </source>
</reference>
<keyword evidence="4" id="KW-0238">DNA-binding</keyword>
<name>A0A133N7X2_CLOPF</name>
<dbReference type="InterPro" id="IPR039425">
    <property type="entry name" value="RNA_pol_sigma-70-like"/>
</dbReference>
<dbReference type="PATRIC" id="fig|1502.174.peg.1359"/>
<dbReference type="PANTHER" id="PTHR43133">
    <property type="entry name" value="RNA POLYMERASE ECF-TYPE SIGMA FACTO"/>
    <property type="match status" value="1"/>
</dbReference>
<evidence type="ECO:0000256" key="3">
    <source>
        <dbReference type="ARBA" id="ARBA00023082"/>
    </source>
</evidence>
<feature type="domain" description="RNA polymerase sigma-70 region 2" evidence="6">
    <location>
        <begin position="23"/>
        <end position="88"/>
    </location>
</feature>
<gene>
    <name evidence="10" type="ORF">EHZ11_08405</name>
    <name evidence="8" type="ORF">HMPREF3222_01344</name>
    <name evidence="9" type="ORF">JJB47_01245</name>
</gene>
<dbReference type="InterPro" id="IPR036388">
    <property type="entry name" value="WH-like_DNA-bd_sf"/>
</dbReference>
<evidence type="ECO:0000313" key="12">
    <source>
        <dbReference type="Proteomes" id="UP000273641"/>
    </source>
</evidence>
<proteinExistence type="inferred from homology"/>
<dbReference type="PANTHER" id="PTHR43133:SF8">
    <property type="entry name" value="RNA POLYMERASE SIGMA FACTOR HI_1459-RELATED"/>
    <property type="match status" value="1"/>
</dbReference>
<dbReference type="Proteomes" id="UP000273641">
    <property type="component" value="Unassembled WGS sequence"/>
</dbReference>
<feature type="domain" description="RNA polymerase sigma factor 70 region 4 type 2" evidence="7">
    <location>
        <begin position="120"/>
        <end position="171"/>
    </location>
</feature>
<dbReference type="Pfam" id="PF04542">
    <property type="entry name" value="Sigma70_r2"/>
    <property type="match status" value="1"/>
</dbReference>
<sequence>MINKGNFLKQLKKKNEKALDYVIDSYSDVIFKVAYGVLNNRQLSEECVNDVLLKIWDNIHHFNKDEDKFYPWILAITKYTAIDILRKELRHSNTLEISSLNISEEKCLVSKFHNKEQLNMVTEEINAMKDTDREIFLRKFYLEETGEEISKKMGLSNKFINLRIFRGRNKLKAKFMGRDV</sequence>
<evidence type="ECO:0000313" key="11">
    <source>
        <dbReference type="Proteomes" id="UP000070646"/>
    </source>
</evidence>
<dbReference type="EMBL" id="RQNR01000003">
    <property type="protein sequence ID" value="RQN24564.1"/>
    <property type="molecule type" value="Genomic_DNA"/>
</dbReference>
<dbReference type="EMBL" id="LRPU01000066">
    <property type="protein sequence ID" value="KXA12406.1"/>
    <property type="molecule type" value="Genomic_DNA"/>
</dbReference>
<reference evidence="10 12" key="2">
    <citation type="submission" date="2018-11" db="EMBL/GenBank/DDBJ databases">
        <title>Draft genome sequences of potential pathogenic Clostridium perfringens from environmental surface water in the North West Province, South Africa.</title>
        <authorList>
            <person name="Fourie J.C.J."/>
            <person name="Sanko T.J."/>
            <person name="Bezuidenhout C."/>
            <person name="Mienie C."/>
            <person name="Adeleke R."/>
        </authorList>
    </citation>
    <scope>NUCLEOTIDE SEQUENCE [LARGE SCALE GENOMIC DNA]</scope>
    <source>
        <strain evidence="10 12">SC4-C13</strain>
    </source>
</reference>
<organism evidence="8 11">
    <name type="scientific">Clostridium perfringens</name>
    <dbReference type="NCBI Taxonomy" id="1502"/>
    <lineage>
        <taxon>Bacteria</taxon>
        <taxon>Bacillati</taxon>
        <taxon>Bacillota</taxon>
        <taxon>Clostridia</taxon>
        <taxon>Eubacteriales</taxon>
        <taxon>Clostridiaceae</taxon>
        <taxon>Clostridium</taxon>
    </lineage>
</organism>
<dbReference type="InterPro" id="IPR014284">
    <property type="entry name" value="RNA_pol_sigma-70_dom"/>
</dbReference>
<dbReference type="InterPro" id="IPR013249">
    <property type="entry name" value="RNA_pol_sigma70_r4_t2"/>
</dbReference>
<comment type="caution">
    <text evidence="8">The sequence shown here is derived from an EMBL/GenBank/DDBJ whole genome shotgun (WGS) entry which is preliminary data.</text>
</comment>
<dbReference type="Proteomes" id="UP000070646">
    <property type="component" value="Unassembled WGS sequence"/>
</dbReference>
<keyword evidence="2" id="KW-0805">Transcription regulation</keyword>
<evidence type="ECO:0000256" key="4">
    <source>
        <dbReference type="ARBA" id="ARBA00023125"/>
    </source>
</evidence>
<evidence type="ECO:0000313" key="8">
    <source>
        <dbReference type="EMBL" id="KXA12406.1"/>
    </source>
</evidence>